<evidence type="ECO:0000259" key="1">
    <source>
        <dbReference type="Pfam" id="PF01408"/>
    </source>
</evidence>
<dbReference type="InterPro" id="IPR000683">
    <property type="entry name" value="Gfo/Idh/MocA-like_OxRdtase_N"/>
</dbReference>
<protein>
    <submittedName>
        <fullName evidence="2">MviM Predicted dehydrogenases and related proteins</fullName>
    </submittedName>
</protein>
<dbReference type="Gene3D" id="3.30.360.10">
    <property type="entry name" value="Dihydrodipicolinate Reductase, domain 2"/>
    <property type="match status" value="1"/>
</dbReference>
<dbReference type="Gene3D" id="3.40.50.720">
    <property type="entry name" value="NAD(P)-binding Rossmann-like Domain"/>
    <property type="match status" value="1"/>
</dbReference>
<dbReference type="PANTHER" id="PTHR43377">
    <property type="entry name" value="BILIVERDIN REDUCTASE A"/>
    <property type="match status" value="1"/>
</dbReference>
<dbReference type="Pfam" id="PF01408">
    <property type="entry name" value="GFO_IDH_MocA"/>
    <property type="match status" value="1"/>
</dbReference>
<dbReference type="InterPro" id="IPR051450">
    <property type="entry name" value="Gfo/Idh/MocA_Oxidoreductases"/>
</dbReference>
<dbReference type="InterPro" id="IPR036291">
    <property type="entry name" value="NAD(P)-bd_dom_sf"/>
</dbReference>
<evidence type="ECO:0000313" key="2">
    <source>
        <dbReference type="EMBL" id="CAB4187307.1"/>
    </source>
</evidence>
<organism evidence="2">
    <name type="scientific">uncultured Caudovirales phage</name>
    <dbReference type="NCBI Taxonomy" id="2100421"/>
    <lineage>
        <taxon>Viruses</taxon>
        <taxon>Duplodnaviria</taxon>
        <taxon>Heunggongvirae</taxon>
        <taxon>Uroviricota</taxon>
        <taxon>Caudoviricetes</taxon>
        <taxon>Peduoviridae</taxon>
        <taxon>Maltschvirus</taxon>
        <taxon>Maltschvirus maltsch</taxon>
    </lineage>
</organism>
<dbReference type="EMBL" id="LR797105">
    <property type="protein sequence ID" value="CAB4187307.1"/>
    <property type="molecule type" value="Genomic_DNA"/>
</dbReference>
<reference evidence="2" key="1">
    <citation type="submission" date="2020-05" db="EMBL/GenBank/DDBJ databases">
        <authorList>
            <person name="Chiriac C."/>
            <person name="Salcher M."/>
            <person name="Ghai R."/>
            <person name="Kavagutti S V."/>
        </authorList>
    </citation>
    <scope>NUCLEOTIDE SEQUENCE</scope>
</reference>
<dbReference type="SUPFAM" id="SSF51735">
    <property type="entry name" value="NAD(P)-binding Rossmann-fold domains"/>
    <property type="match status" value="1"/>
</dbReference>
<feature type="domain" description="Gfo/Idh/MocA-like oxidoreductase N-terminal" evidence="1">
    <location>
        <begin position="4"/>
        <end position="118"/>
    </location>
</feature>
<dbReference type="GO" id="GO:0000166">
    <property type="term" value="F:nucleotide binding"/>
    <property type="evidence" value="ECO:0007669"/>
    <property type="project" value="InterPro"/>
</dbReference>
<sequence>MEVKVILVGNGYFGSLYRQRLESNPKFELVGVVEPNYQNFKDLKATTIGHDYKTLADNVDHDAVVIATPPSQHANVAYTAMENGKHVLCAKPGALSMTDLYMLHGIANANNLFFMVDYTSLWSPENRFVDDLLVGMGGLPTTMMSTRFVSTPAKPEGAIWDLLCHDVAFYHYHFYHERPTSVECETIGDQTVAIISVGKREVAYMKASYESKTPQKNITVNADVSKRMTNPGVKLHWNQEQRFVSMQSQGKSFELHFKHNPDPISMALDRLLSERYMATEHLRRHAYVTSILHAMQQSADNKGINVGLDK</sequence>
<proteinExistence type="predicted"/>
<dbReference type="PANTHER" id="PTHR43377:SF1">
    <property type="entry name" value="BILIVERDIN REDUCTASE A"/>
    <property type="match status" value="1"/>
</dbReference>
<accession>A0A6J5QXM3</accession>
<gene>
    <name evidence="2" type="ORF">UFOVP1158_7</name>
</gene>
<name>A0A6J5QXM3_9CAUD</name>